<reference evidence="3" key="2">
    <citation type="journal article" date="2024" name="Plant">
        <title>Genomic evolution and insights into agronomic trait innovations of Sesamum species.</title>
        <authorList>
            <person name="Miao H."/>
            <person name="Wang L."/>
            <person name="Qu L."/>
            <person name="Liu H."/>
            <person name="Sun Y."/>
            <person name="Le M."/>
            <person name="Wang Q."/>
            <person name="Wei S."/>
            <person name="Zheng Y."/>
            <person name="Lin W."/>
            <person name="Duan Y."/>
            <person name="Cao H."/>
            <person name="Xiong S."/>
            <person name="Wang X."/>
            <person name="Wei L."/>
            <person name="Li C."/>
            <person name="Ma Q."/>
            <person name="Ju M."/>
            <person name="Zhao R."/>
            <person name="Li G."/>
            <person name="Mu C."/>
            <person name="Tian Q."/>
            <person name="Mei H."/>
            <person name="Zhang T."/>
            <person name="Gao T."/>
            <person name="Zhang H."/>
        </authorList>
    </citation>
    <scope>NUCLEOTIDE SEQUENCE</scope>
    <source>
        <strain evidence="3">3651</strain>
    </source>
</reference>
<name>A0AAE2C8L2_9LAMI</name>
<feature type="compositionally biased region" description="Basic and acidic residues" evidence="2">
    <location>
        <begin position="39"/>
        <end position="62"/>
    </location>
</feature>
<gene>
    <name evidence="3" type="ORF">Salat_2950000</name>
</gene>
<comment type="caution">
    <text evidence="3">The sequence shown here is derived from an EMBL/GenBank/DDBJ whole genome shotgun (WGS) entry which is preliminary data.</text>
</comment>
<organism evidence="3 4">
    <name type="scientific">Sesamum alatum</name>
    <dbReference type="NCBI Taxonomy" id="300844"/>
    <lineage>
        <taxon>Eukaryota</taxon>
        <taxon>Viridiplantae</taxon>
        <taxon>Streptophyta</taxon>
        <taxon>Embryophyta</taxon>
        <taxon>Tracheophyta</taxon>
        <taxon>Spermatophyta</taxon>
        <taxon>Magnoliopsida</taxon>
        <taxon>eudicotyledons</taxon>
        <taxon>Gunneridae</taxon>
        <taxon>Pentapetalae</taxon>
        <taxon>asterids</taxon>
        <taxon>lamiids</taxon>
        <taxon>Lamiales</taxon>
        <taxon>Pedaliaceae</taxon>
        <taxon>Sesamum</taxon>
    </lineage>
</organism>
<evidence type="ECO:0000313" key="3">
    <source>
        <dbReference type="EMBL" id="KAK4413028.1"/>
    </source>
</evidence>
<evidence type="ECO:0000256" key="1">
    <source>
        <dbReference type="ARBA" id="ARBA00010975"/>
    </source>
</evidence>
<dbReference type="Pfam" id="PF03760">
    <property type="entry name" value="LEA_1"/>
    <property type="match status" value="1"/>
</dbReference>
<keyword evidence="4" id="KW-1185">Reference proteome</keyword>
<reference evidence="3" key="1">
    <citation type="submission" date="2020-06" db="EMBL/GenBank/DDBJ databases">
        <authorList>
            <person name="Li T."/>
            <person name="Hu X."/>
            <person name="Zhang T."/>
            <person name="Song X."/>
            <person name="Zhang H."/>
            <person name="Dai N."/>
            <person name="Sheng W."/>
            <person name="Hou X."/>
            <person name="Wei L."/>
        </authorList>
    </citation>
    <scope>NUCLEOTIDE SEQUENCE</scope>
    <source>
        <strain evidence="3">3651</strain>
        <tissue evidence="3">Leaf</tissue>
    </source>
</reference>
<dbReference type="GO" id="GO:0009793">
    <property type="term" value="P:embryo development ending in seed dormancy"/>
    <property type="evidence" value="ECO:0007669"/>
    <property type="project" value="InterPro"/>
</dbReference>
<accession>A0AAE2C8L2</accession>
<sequence>MQSAKEKAANVAASAAAGMEKTKATMQEKAVKMATGDPLQKEMATEKKDDRVQEAERHKQETYEQNAAASGGGTTEFPEDKNRYGSDDDYRVGVEDVNVAGGARTGYGSGNTI</sequence>
<dbReference type="Proteomes" id="UP001293254">
    <property type="component" value="Unassembled WGS sequence"/>
</dbReference>
<dbReference type="InterPro" id="IPR005513">
    <property type="entry name" value="LEA_1"/>
</dbReference>
<evidence type="ECO:0000256" key="2">
    <source>
        <dbReference type="SAM" id="MobiDB-lite"/>
    </source>
</evidence>
<dbReference type="AlphaFoldDB" id="A0AAE2C8L2"/>
<dbReference type="PANTHER" id="PTHR33493">
    <property type="entry name" value="LATE EMBRYOGENESIS ABUNDANT PROTEIN 6-RELATED"/>
    <property type="match status" value="1"/>
</dbReference>
<dbReference type="EMBL" id="JACGWO010000013">
    <property type="protein sequence ID" value="KAK4413028.1"/>
    <property type="molecule type" value="Genomic_DNA"/>
</dbReference>
<protein>
    <submittedName>
        <fullName evidence="3">Late embryogenesis abundant protein 46</fullName>
    </submittedName>
</protein>
<dbReference type="PANTHER" id="PTHR33493:SF2">
    <property type="entry name" value="LATE EMBRYOGENESIS ABUNDANT PROTEIN 46"/>
    <property type="match status" value="1"/>
</dbReference>
<evidence type="ECO:0000313" key="4">
    <source>
        <dbReference type="Proteomes" id="UP001293254"/>
    </source>
</evidence>
<comment type="similarity">
    <text evidence="1">Belongs to the LEA type 1 family.</text>
</comment>
<feature type="region of interest" description="Disordered" evidence="2">
    <location>
        <begin position="1"/>
        <end position="90"/>
    </location>
</feature>
<feature type="compositionally biased region" description="Basic and acidic residues" evidence="2">
    <location>
        <begin position="78"/>
        <end position="90"/>
    </location>
</feature>
<proteinExistence type="inferred from homology"/>